<evidence type="ECO:0000256" key="2">
    <source>
        <dbReference type="ARBA" id="ARBA00022723"/>
    </source>
</evidence>
<keyword evidence="8" id="KW-1185">Reference proteome</keyword>
<dbReference type="GO" id="GO:0005681">
    <property type="term" value="C:spliceosomal complex"/>
    <property type="evidence" value="ECO:0007669"/>
    <property type="project" value="InterPro"/>
</dbReference>
<dbReference type="PROSITE" id="PS50171">
    <property type="entry name" value="ZF_MATRIN"/>
    <property type="match status" value="1"/>
</dbReference>
<protein>
    <recommendedName>
        <fullName evidence="6">Matrin-type domain-containing protein</fullName>
    </recommendedName>
</protein>
<dbReference type="AlphaFoldDB" id="A0A2U1MR63"/>
<accession>A0A2U1MR63</accession>
<dbReference type="GO" id="GO:0003723">
    <property type="term" value="F:RNA binding"/>
    <property type="evidence" value="ECO:0007669"/>
    <property type="project" value="InterPro"/>
</dbReference>
<name>A0A2U1MR63_ARTAN</name>
<dbReference type="GO" id="GO:0008270">
    <property type="term" value="F:zinc ion binding"/>
    <property type="evidence" value="ECO:0007669"/>
    <property type="project" value="UniProtKB-KW"/>
</dbReference>
<dbReference type="EMBL" id="PKPP01004576">
    <property type="protein sequence ID" value="PWA63743.1"/>
    <property type="molecule type" value="Genomic_DNA"/>
</dbReference>
<dbReference type="InterPro" id="IPR051421">
    <property type="entry name" value="RNA_Proc_DNA_Dmg_Regulator"/>
</dbReference>
<dbReference type="STRING" id="35608.A0A2U1MR63"/>
<keyword evidence="5" id="KW-0539">Nucleus</keyword>
<evidence type="ECO:0000313" key="7">
    <source>
        <dbReference type="EMBL" id="PWA63743.1"/>
    </source>
</evidence>
<comment type="subcellular location">
    <subcellularLocation>
        <location evidence="1">Nucleus</location>
    </subcellularLocation>
</comment>
<dbReference type="OrthoDB" id="1693525at2759"/>
<evidence type="ECO:0000256" key="5">
    <source>
        <dbReference type="ARBA" id="ARBA00023242"/>
    </source>
</evidence>
<comment type="caution">
    <text evidence="7">The sequence shown here is derived from an EMBL/GenBank/DDBJ whole genome shotgun (WGS) entry which is preliminary data.</text>
</comment>
<keyword evidence="3" id="KW-0863">Zinc-finger</keyword>
<dbReference type="PANTHER" id="PTHR12786">
    <property type="entry name" value="SPLICING FACTOR SF3A-RELATED"/>
    <property type="match status" value="1"/>
</dbReference>
<dbReference type="Pfam" id="PF11931">
    <property type="entry name" value="SF3a60_Prp9_C"/>
    <property type="match status" value="1"/>
</dbReference>
<keyword evidence="2" id="KW-0479">Metal-binding</keyword>
<reference evidence="7 8" key="1">
    <citation type="journal article" date="2018" name="Mol. Plant">
        <title>The genome of Artemisia annua provides insight into the evolution of Asteraceae family and artemisinin biosynthesis.</title>
        <authorList>
            <person name="Shen Q."/>
            <person name="Zhang L."/>
            <person name="Liao Z."/>
            <person name="Wang S."/>
            <person name="Yan T."/>
            <person name="Shi P."/>
            <person name="Liu M."/>
            <person name="Fu X."/>
            <person name="Pan Q."/>
            <person name="Wang Y."/>
            <person name="Lv Z."/>
            <person name="Lu X."/>
            <person name="Zhang F."/>
            <person name="Jiang W."/>
            <person name="Ma Y."/>
            <person name="Chen M."/>
            <person name="Hao X."/>
            <person name="Li L."/>
            <person name="Tang Y."/>
            <person name="Lv G."/>
            <person name="Zhou Y."/>
            <person name="Sun X."/>
            <person name="Brodelius P.E."/>
            <person name="Rose J.K.C."/>
            <person name="Tang K."/>
        </authorList>
    </citation>
    <scope>NUCLEOTIDE SEQUENCE [LARGE SCALE GENOMIC DNA]</scope>
    <source>
        <strain evidence="8">cv. Huhao1</strain>
        <tissue evidence="7">Leaf</tissue>
    </source>
</reference>
<dbReference type="InterPro" id="IPR024598">
    <property type="entry name" value="SF3a60/Prp9_C"/>
</dbReference>
<dbReference type="GO" id="GO:0000398">
    <property type="term" value="P:mRNA splicing, via spliceosome"/>
    <property type="evidence" value="ECO:0007669"/>
    <property type="project" value="InterPro"/>
</dbReference>
<dbReference type="PANTHER" id="PTHR12786:SF2">
    <property type="entry name" value="SPLICING FACTOR 3A SUBUNIT 3"/>
    <property type="match status" value="1"/>
</dbReference>
<gene>
    <name evidence="7" type="ORF">CTI12_AA350280</name>
</gene>
<organism evidence="7 8">
    <name type="scientific">Artemisia annua</name>
    <name type="common">Sweet wormwood</name>
    <dbReference type="NCBI Taxonomy" id="35608"/>
    <lineage>
        <taxon>Eukaryota</taxon>
        <taxon>Viridiplantae</taxon>
        <taxon>Streptophyta</taxon>
        <taxon>Embryophyta</taxon>
        <taxon>Tracheophyta</taxon>
        <taxon>Spermatophyta</taxon>
        <taxon>Magnoliopsida</taxon>
        <taxon>eudicotyledons</taxon>
        <taxon>Gunneridae</taxon>
        <taxon>Pentapetalae</taxon>
        <taxon>asterids</taxon>
        <taxon>campanulids</taxon>
        <taxon>Asterales</taxon>
        <taxon>Asteraceae</taxon>
        <taxon>Asteroideae</taxon>
        <taxon>Anthemideae</taxon>
        <taxon>Artemisiinae</taxon>
        <taxon>Artemisia</taxon>
    </lineage>
</organism>
<sequence>MGWDGRPIPYWLYKLHGLGQEFKCEICGNYTYRGRRAYERHFKESQHQNGMRRLGIPNSKDFSEITSIEEARQLWDVIKEKQAVNKWRPELEEEYEDEEGNVYNKKTYTDLLRQGLIYTTKRRCISQQENDCVHVKKLKV</sequence>
<evidence type="ECO:0000313" key="8">
    <source>
        <dbReference type="Proteomes" id="UP000245207"/>
    </source>
</evidence>
<dbReference type="Proteomes" id="UP000245207">
    <property type="component" value="Unassembled WGS sequence"/>
</dbReference>
<evidence type="ECO:0000256" key="3">
    <source>
        <dbReference type="ARBA" id="ARBA00022771"/>
    </source>
</evidence>
<keyword evidence="4" id="KW-0862">Zinc</keyword>
<evidence type="ECO:0000256" key="1">
    <source>
        <dbReference type="ARBA" id="ARBA00004123"/>
    </source>
</evidence>
<evidence type="ECO:0000259" key="6">
    <source>
        <dbReference type="PROSITE" id="PS50171"/>
    </source>
</evidence>
<proteinExistence type="predicted"/>
<feature type="domain" description="Matrin-type" evidence="6">
    <location>
        <begin position="22"/>
        <end position="53"/>
    </location>
</feature>
<dbReference type="InterPro" id="IPR000690">
    <property type="entry name" value="Matrin/U1-C_Znf_C2H2"/>
</dbReference>
<evidence type="ECO:0000256" key="4">
    <source>
        <dbReference type="ARBA" id="ARBA00022833"/>
    </source>
</evidence>